<feature type="compositionally biased region" description="Basic and acidic residues" evidence="1">
    <location>
        <begin position="1"/>
        <end position="46"/>
    </location>
</feature>
<keyword evidence="2" id="KW-0812">Transmembrane</keyword>
<dbReference type="RefSeq" id="WP_049698998.1">
    <property type="nucleotide sequence ID" value="NZ_LDTZ01000016.1"/>
</dbReference>
<accession>A0ABR5IDN1</accession>
<keyword evidence="2" id="KW-1133">Transmembrane helix</keyword>
<gene>
    <name evidence="3" type="ORF">ABW18_11155</name>
</gene>
<evidence type="ECO:0000256" key="2">
    <source>
        <dbReference type="SAM" id="Phobius"/>
    </source>
</evidence>
<feature type="region of interest" description="Disordered" evidence="1">
    <location>
        <begin position="1"/>
        <end position="85"/>
    </location>
</feature>
<organism evidence="3 4">
    <name type="scientific">Gordonia jacobaea</name>
    <dbReference type="NCBI Taxonomy" id="122202"/>
    <lineage>
        <taxon>Bacteria</taxon>
        <taxon>Bacillati</taxon>
        <taxon>Actinomycetota</taxon>
        <taxon>Actinomycetes</taxon>
        <taxon>Mycobacteriales</taxon>
        <taxon>Gordoniaceae</taxon>
        <taxon>Gordonia</taxon>
    </lineage>
</organism>
<name>A0ABR5IDN1_9ACTN</name>
<keyword evidence="4" id="KW-1185">Reference proteome</keyword>
<reference evidence="3 4" key="1">
    <citation type="submission" date="2015-05" db="EMBL/GenBank/DDBJ databases">
        <title>Draft genome sequence of the bacterium Gordonia jacobaea a new member of the Gordonia genus.</title>
        <authorList>
            <person name="Jimenez-Galisteo G."/>
            <person name="Dominguez A."/>
            <person name="Munoz E."/>
            <person name="Vinas M."/>
        </authorList>
    </citation>
    <scope>NUCLEOTIDE SEQUENCE [LARGE SCALE GENOMIC DNA]</scope>
    <source>
        <strain evidence="4">mv1</strain>
    </source>
</reference>
<protein>
    <submittedName>
        <fullName evidence="3">Uncharacterized protein</fullName>
    </submittedName>
</protein>
<proteinExistence type="predicted"/>
<dbReference type="Proteomes" id="UP000037247">
    <property type="component" value="Unassembled WGS sequence"/>
</dbReference>
<comment type="caution">
    <text evidence="3">The sequence shown here is derived from an EMBL/GenBank/DDBJ whole genome shotgun (WGS) entry which is preliminary data.</text>
</comment>
<feature type="transmembrane region" description="Helical" evidence="2">
    <location>
        <begin position="101"/>
        <end position="121"/>
    </location>
</feature>
<evidence type="ECO:0000313" key="3">
    <source>
        <dbReference type="EMBL" id="KNA91692.1"/>
    </source>
</evidence>
<feature type="region of interest" description="Disordered" evidence="1">
    <location>
        <begin position="130"/>
        <end position="220"/>
    </location>
</feature>
<feature type="compositionally biased region" description="Polar residues" evidence="1">
    <location>
        <begin position="185"/>
        <end position="220"/>
    </location>
</feature>
<sequence>MVHRHDGPDHSARRSDDDAAKAAAEEVVAKIEQAEAAADKQEEAKAGGEANGNGDATGDADAKGDADTEPTVTPSAPSDEIGDPHRLRHRRDWHHIPHTRIRTSTAIVSVLFIVCVVLYGYTSQRYGIVDAPAPPPTHQRTTVETTPQSTYSTPSSYPSTSEPSGVTGESGNPSEQPGEGGAAPGNQSGQPTTTGSNGFSDFFGRNNQQNQQETTAVPSR</sequence>
<evidence type="ECO:0000256" key="1">
    <source>
        <dbReference type="SAM" id="MobiDB-lite"/>
    </source>
</evidence>
<dbReference type="EMBL" id="LDTZ01000016">
    <property type="protein sequence ID" value="KNA91692.1"/>
    <property type="molecule type" value="Genomic_DNA"/>
</dbReference>
<keyword evidence="2" id="KW-0472">Membrane</keyword>
<feature type="compositionally biased region" description="Low complexity" evidence="1">
    <location>
        <begin position="144"/>
        <end position="164"/>
    </location>
</feature>
<evidence type="ECO:0000313" key="4">
    <source>
        <dbReference type="Proteomes" id="UP000037247"/>
    </source>
</evidence>